<dbReference type="InterPro" id="IPR027806">
    <property type="entry name" value="HARBI1_dom"/>
</dbReference>
<feature type="region of interest" description="Disordered" evidence="9">
    <location>
        <begin position="149"/>
        <end position="189"/>
    </location>
</feature>
<dbReference type="PANTHER" id="PTHR22930">
    <property type="match status" value="1"/>
</dbReference>
<gene>
    <name evidence="12" type="ORF">LUZ61_009614</name>
</gene>
<feature type="coiled-coil region" evidence="8">
    <location>
        <begin position="71"/>
        <end position="98"/>
    </location>
</feature>
<keyword evidence="8" id="KW-0175">Coiled coil</keyword>
<feature type="domain" description="Myb/SANT-like" evidence="10">
    <location>
        <begin position="29"/>
        <end position="119"/>
    </location>
</feature>
<keyword evidence="6" id="KW-0378">Hydrolase</keyword>
<dbReference type="GO" id="GO:0016787">
    <property type="term" value="F:hydrolase activity"/>
    <property type="evidence" value="ECO:0007669"/>
    <property type="project" value="UniProtKB-KW"/>
</dbReference>
<dbReference type="Proteomes" id="UP001210211">
    <property type="component" value="Unassembled WGS sequence"/>
</dbReference>
<dbReference type="PANTHER" id="PTHR22930:SF259">
    <property type="entry name" value="OS08G0106900 PROTEIN"/>
    <property type="match status" value="1"/>
</dbReference>
<evidence type="ECO:0000256" key="4">
    <source>
        <dbReference type="ARBA" id="ARBA00022722"/>
    </source>
</evidence>
<evidence type="ECO:0000256" key="2">
    <source>
        <dbReference type="ARBA" id="ARBA00004123"/>
    </source>
</evidence>
<keyword evidence="5" id="KW-0479">Metal-binding</keyword>
<evidence type="ECO:0000256" key="5">
    <source>
        <dbReference type="ARBA" id="ARBA00022723"/>
    </source>
</evidence>
<dbReference type="InterPro" id="IPR045249">
    <property type="entry name" value="HARBI1-like"/>
</dbReference>
<keyword evidence="4" id="KW-0540">Nuclease</keyword>
<reference evidence="12 13" key="1">
    <citation type="journal article" date="2022" name="Cell">
        <title>Repeat-based holocentromeres influence genome architecture and karyotype evolution.</title>
        <authorList>
            <person name="Hofstatter P.G."/>
            <person name="Thangavel G."/>
            <person name="Lux T."/>
            <person name="Neumann P."/>
            <person name="Vondrak T."/>
            <person name="Novak P."/>
            <person name="Zhang M."/>
            <person name="Costa L."/>
            <person name="Castellani M."/>
            <person name="Scott A."/>
            <person name="Toegelov H."/>
            <person name="Fuchs J."/>
            <person name="Mata-Sucre Y."/>
            <person name="Dias Y."/>
            <person name="Vanzela A.L.L."/>
            <person name="Huettel B."/>
            <person name="Almeida C.C.S."/>
            <person name="Simkova H."/>
            <person name="Souza G."/>
            <person name="Pedrosa-Harand A."/>
            <person name="Macas J."/>
            <person name="Mayer K.F.X."/>
            <person name="Houben A."/>
            <person name="Marques A."/>
        </authorList>
    </citation>
    <scope>NUCLEOTIDE SEQUENCE [LARGE SCALE GENOMIC DNA]</scope>
    <source>
        <strain evidence="12">RhyTen1mFocal</strain>
    </source>
</reference>
<evidence type="ECO:0008006" key="14">
    <source>
        <dbReference type="Google" id="ProtNLM"/>
    </source>
</evidence>
<dbReference type="InterPro" id="IPR024752">
    <property type="entry name" value="Myb/SANT-like_dom"/>
</dbReference>
<dbReference type="Pfam" id="PF13359">
    <property type="entry name" value="DDE_Tnp_4"/>
    <property type="match status" value="1"/>
</dbReference>
<evidence type="ECO:0000256" key="8">
    <source>
        <dbReference type="SAM" id="Coils"/>
    </source>
</evidence>
<dbReference type="GO" id="GO:0004518">
    <property type="term" value="F:nuclease activity"/>
    <property type="evidence" value="ECO:0007669"/>
    <property type="project" value="UniProtKB-KW"/>
</dbReference>
<dbReference type="Pfam" id="PF12776">
    <property type="entry name" value="Myb_DNA-bind_3"/>
    <property type="match status" value="1"/>
</dbReference>
<accession>A0AAD6EYK3</accession>
<feature type="domain" description="DDE Tnp4" evidence="11">
    <location>
        <begin position="372"/>
        <end position="539"/>
    </location>
</feature>
<evidence type="ECO:0000313" key="12">
    <source>
        <dbReference type="EMBL" id="KAJ3705909.1"/>
    </source>
</evidence>
<evidence type="ECO:0000256" key="7">
    <source>
        <dbReference type="ARBA" id="ARBA00023242"/>
    </source>
</evidence>
<keyword evidence="13" id="KW-1185">Reference proteome</keyword>
<evidence type="ECO:0000256" key="3">
    <source>
        <dbReference type="ARBA" id="ARBA00006958"/>
    </source>
</evidence>
<evidence type="ECO:0000256" key="6">
    <source>
        <dbReference type="ARBA" id="ARBA00022801"/>
    </source>
</evidence>
<feature type="region of interest" description="Disordered" evidence="9">
    <location>
        <begin position="203"/>
        <end position="247"/>
    </location>
</feature>
<name>A0AAD6EYK3_9POAL</name>
<feature type="region of interest" description="Disordered" evidence="9">
    <location>
        <begin position="1"/>
        <end position="21"/>
    </location>
</feature>
<feature type="compositionally biased region" description="Polar residues" evidence="9">
    <location>
        <begin position="7"/>
        <end position="16"/>
    </location>
</feature>
<protein>
    <recommendedName>
        <fullName evidence="14">Transposase</fullName>
    </recommendedName>
</protein>
<organism evidence="12 13">
    <name type="scientific">Rhynchospora tenuis</name>
    <dbReference type="NCBI Taxonomy" id="198213"/>
    <lineage>
        <taxon>Eukaryota</taxon>
        <taxon>Viridiplantae</taxon>
        <taxon>Streptophyta</taxon>
        <taxon>Embryophyta</taxon>
        <taxon>Tracheophyta</taxon>
        <taxon>Spermatophyta</taxon>
        <taxon>Magnoliopsida</taxon>
        <taxon>Liliopsida</taxon>
        <taxon>Poales</taxon>
        <taxon>Cyperaceae</taxon>
        <taxon>Cyperoideae</taxon>
        <taxon>Rhynchosporeae</taxon>
        <taxon>Rhynchospora</taxon>
    </lineage>
</organism>
<evidence type="ECO:0000259" key="10">
    <source>
        <dbReference type="Pfam" id="PF12776"/>
    </source>
</evidence>
<proteinExistence type="inferred from homology"/>
<evidence type="ECO:0000256" key="1">
    <source>
        <dbReference type="ARBA" id="ARBA00001968"/>
    </source>
</evidence>
<dbReference type="GO" id="GO:0046872">
    <property type="term" value="F:metal ion binding"/>
    <property type="evidence" value="ECO:0007669"/>
    <property type="project" value="UniProtKB-KW"/>
</dbReference>
<comment type="cofactor">
    <cofactor evidence="1">
        <name>a divalent metal cation</name>
        <dbReference type="ChEBI" id="CHEBI:60240"/>
    </cofactor>
</comment>
<sequence length="607" mass="69106">MNRNSKKGQQNNNEAGTSACPKRDRVENWLAQETRILIDAVAQVKLNSGKNDINFKDTHFNETYTIFKEKLPNSKRTKQNMRTKIKQLKQQYSSIKHLLANNSGFQWNHTTNKLTVGDDDLEDLIQGQDNIKFLRQPFPWFEVLRRLCGTRPPPGIGRGKFGRRTDTQHSVNGSSSGSSDTPDVVGSERDRVILENDTIQQEYYGSGSLGQDSDHTTMRNRSSGSNKRRSSTDTGEPSSSRGGKIKKTFNHRTAYFESARDTNVQQLHLNNKMVENFEKTMDIAGKKLEIMTVMVQTGTESLEKSFGRTMDKDKQLMAFMDLDDDLDQLALMSAMFFVNSSQAIKMCKIAEDFQHSTETVSRCFHNDAIGAIDGTHIKAFPDKNDPCKERFINRKGEYTQNVMAAVDFDGNFLAVVAGWEGSAHDNIILRSAVEDGSLYVPHGKYYLVDAGYANTPQFLAPYRRISYHLGTFRDRARARGEYRYDNAEELFNHRHAQLRNVVERTFGILKGRFHILKDMLRFDFKDQVKIVGACCTLHNFINHQNKMQNISDDEYFEVQQGDDGAQVGCNGEDEDSQDGNVDDIDLLNGVNLRERIKDSLWQMRQSA</sequence>
<evidence type="ECO:0000256" key="9">
    <source>
        <dbReference type="SAM" id="MobiDB-lite"/>
    </source>
</evidence>
<dbReference type="GO" id="GO:0005634">
    <property type="term" value="C:nucleus"/>
    <property type="evidence" value="ECO:0007669"/>
    <property type="project" value="UniProtKB-SubCell"/>
</dbReference>
<comment type="similarity">
    <text evidence="3">Belongs to the HARBI1 family.</text>
</comment>
<evidence type="ECO:0000259" key="11">
    <source>
        <dbReference type="Pfam" id="PF13359"/>
    </source>
</evidence>
<feature type="compositionally biased region" description="Polar residues" evidence="9">
    <location>
        <begin position="232"/>
        <end position="241"/>
    </location>
</feature>
<keyword evidence="7" id="KW-0539">Nucleus</keyword>
<dbReference type="EMBL" id="JAMRDG010000001">
    <property type="protein sequence ID" value="KAJ3705909.1"/>
    <property type="molecule type" value="Genomic_DNA"/>
</dbReference>
<comment type="subcellular location">
    <subcellularLocation>
        <location evidence="2">Nucleus</location>
    </subcellularLocation>
</comment>
<feature type="compositionally biased region" description="Low complexity" evidence="9">
    <location>
        <begin position="170"/>
        <end position="185"/>
    </location>
</feature>
<dbReference type="AlphaFoldDB" id="A0AAD6EYK3"/>
<comment type="caution">
    <text evidence="12">The sequence shown here is derived from an EMBL/GenBank/DDBJ whole genome shotgun (WGS) entry which is preliminary data.</text>
</comment>
<evidence type="ECO:0000313" key="13">
    <source>
        <dbReference type="Proteomes" id="UP001210211"/>
    </source>
</evidence>